<dbReference type="GeneID" id="100573031"/>
<dbReference type="InterPro" id="IPR006578">
    <property type="entry name" value="MADF-dom"/>
</dbReference>
<dbReference type="GO" id="GO:0006357">
    <property type="term" value="P:regulation of transcription by RNA polymerase II"/>
    <property type="evidence" value="ECO:0007669"/>
    <property type="project" value="TreeGrafter"/>
</dbReference>
<dbReference type="PROSITE" id="PS51031">
    <property type="entry name" value="BESS"/>
    <property type="match status" value="1"/>
</dbReference>
<comment type="subcellular location">
    <subcellularLocation>
        <location evidence="1">Nucleus</location>
    </subcellularLocation>
</comment>
<protein>
    <recommendedName>
        <fullName evidence="7">Transcription factor Adf-1</fullName>
    </recommendedName>
</protein>
<evidence type="ECO:0000313" key="6">
    <source>
        <dbReference type="Proteomes" id="UP000007819"/>
    </source>
</evidence>
<evidence type="ECO:0008006" key="7">
    <source>
        <dbReference type="Google" id="ProtNLM"/>
    </source>
</evidence>
<sequence>MSGKSSLEVSRLIAEVHRRPELWDRQHPQHHNRSVLDHHWESVASRLGIVGKAARGKWKNLKDHFRKEYKRCMTSIESDQEMSRWPYFHSMMFIKEQISHTVTNSVYLTDLPYQNIYPEVELKEDTVSDEENPLNCLNIEYDYQNSVEVRSEYSNQDENISDDKHFLLSLLPMLSTLPMDKKLIARIAIETSLLNIAYPDLSTAADNSHAEQNGTTHQLSTKTEKRKRMIEDDGHPKKRSVNAKTIC</sequence>
<dbReference type="KEGG" id="api:100573031"/>
<evidence type="ECO:0000256" key="1">
    <source>
        <dbReference type="PROSITE-ProRule" id="PRU00371"/>
    </source>
</evidence>
<feature type="compositionally biased region" description="Polar residues" evidence="2">
    <location>
        <begin position="206"/>
        <end position="221"/>
    </location>
</feature>
<dbReference type="SMART" id="SM00595">
    <property type="entry name" value="MADF"/>
    <property type="match status" value="1"/>
</dbReference>
<organism evidence="5 6">
    <name type="scientific">Acyrthosiphon pisum</name>
    <name type="common">Pea aphid</name>
    <dbReference type="NCBI Taxonomy" id="7029"/>
    <lineage>
        <taxon>Eukaryota</taxon>
        <taxon>Metazoa</taxon>
        <taxon>Ecdysozoa</taxon>
        <taxon>Arthropoda</taxon>
        <taxon>Hexapoda</taxon>
        <taxon>Insecta</taxon>
        <taxon>Pterygota</taxon>
        <taxon>Neoptera</taxon>
        <taxon>Paraneoptera</taxon>
        <taxon>Hemiptera</taxon>
        <taxon>Sternorrhyncha</taxon>
        <taxon>Aphidomorpha</taxon>
        <taxon>Aphidoidea</taxon>
        <taxon>Aphididae</taxon>
        <taxon>Macrosiphini</taxon>
        <taxon>Acyrthosiphon</taxon>
    </lineage>
</organism>
<dbReference type="PANTHER" id="PTHR12243">
    <property type="entry name" value="MADF DOMAIN TRANSCRIPTION FACTOR"/>
    <property type="match status" value="1"/>
</dbReference>
<evidence type="ECO:0000259" key="4">
    <source>
        <dbReference type="PROSITE" id="PS51031"/>
    </source>
</evidence>
<evidence type="ECO:0000259" key="3">
    <source>
        <dbReference type="PROSITE" id="PS51029"/>
    </source>
</evidence>
<name>A0A8R2FBD1_ACYPI</name>
<reference evidence="6" key="1">
    <citation type="submission" date="2010-06" db="EMBL/GenBank/DDBJ databases">
        <authorList>
            <person name="Jiang H."/>
            <person name="Abraham K."/>
            <person name="Ali S."/>
            <person name="Alsbrooks S.L."/>
            <person name="Anim B.N."/>
            <person name="Anosike U.S."/>
            <person name="Attaway T."/>
            <person name="Bandaranaike D.P."/>
            <person name="Battles P.K."/>
            <person name="Bell S.N."/>
            <person name="Bell A.V."/>
            <person name="Beltran B."/>
            <person name="Bickham C."/>
            <person name="Bustamante Y."/>
            <person name="Caleb T."/>
            <person name="Canada A."/>
            <person name="Cardenas V."/>
            <person name="Carter K."/>
            <person name="Chacko J."/>
            <person name="Chandrabose M.N."/>
            <person name="Chavez D."/>
            <person name="Chavez A."/>
            <person name="Chen L."/>
            <person name="Chu H.-S."/>
            <person name="Claassen K.J."/>
            <person name="Cockrell R."/>
            <person name="Collins M."/>
            <person name="Cooper J.A."/>
            <person name="Cree A."/>
            <person name="Curry S.M."/>
            <person name="Da Y."/>
            <person name="Dao M.D."/>
            <person name="Das B."/>
            <person name="Davila M.-L."/>
            <person name="Davy-Carroll L."/>
            <person name="Denson S."/>
            <person name="Dinh H."/>
            <person name="Ebong V.E."/>
            <person name="Edwards J.R."/>
            <person name="Egan A."/>
            <person name="El-Daye J."/>
            <person name="Escobedo L."/>
            <person name="Fernandez S."/>
            <person name="Fernando P.R."/>
            <person name="Flagg N."/>
            <person name="Forbes L.D."/>
            <person name="Fowler R.G."/>
            <person name="Fu Q."/>
            <person name="Gabisi R.A."/>
            <person name="Ganer J."/>
            <person name="Garbino Pronczuk A."/>
            <person name="Garcia R.M."/>
            <person name="Garner T."/>
            <person name="Garrett T.E."/>
            <person name="Gonzalez D.A."/>
            <person name="Hamid H."/>
            <person name="Hawkins E.S."/>
            <person name="Hirani K."/>
            <person name="Hogues M.E."/>
            <person name="Hollins B."/>
            <person name="Hsiao C.-H."/>
            <person name="Jabil R."/>
            <person name="James M.L."/>
            <person name="Jhangiani S.N."/>
            <person name="Johnson B."/>
            <person name="Johnson Q."/>
            <person name="Joshi V."/>
            <person name="Kalu J.B."/>
            <person name="Kam C."/>
            <person name="Kashfia A."/>
            <person name="Keebler J."/>
            <person name="Kisamo H."/>
            <person name="Kovar C.L."/>
            <person name="Lago L.A."/>
            <person name="Lai C.-Y."/>
            <person name="Laidlaw J."/>
            <person name="Lara F."/>
            <person name="Le T.-K."/>
            <person name="Lee S.L."/>
            <person name="Legall F.H."/>
            <person name="Lemon S.J."/>
            <person name="Lewis L.R."/>
            <person name="Li B."/>
            <person name="Liu Y."/>
            <person name="Liu Y.-S."/>
            <person name="Lopez J."/>
            <person name="Lozado R.J."/>
            <person name="Lu J."/>
            <person name="Madu R.C."/>
            <person name="Maheshwari M."/>
            <person name="Maheshwari R."/>
            <person name="Malloy K."/>
            <person name="Martinez E."/>
            <person name="Mathew T."/>
            <person name="Mercado I.C."/>
            <person name="Mercado C."/>
            <person name="Meyer B."/>
            <person name="Montgomery K."/>
            <person name="Morgan M.B."/>
            <person name="Munidasa M."/>
            <person name="Nazareth L.V."/>
            <person name="Nelson J."/>
            <person name="Ng B.M."/>
            <person name="Nguyen N.B."/>
            <person name="Nguyen P.Q."/>
            <person name="Nguyen T."/>
            <person name="Obregon M."/>
            <person name="Okwuonu G.O."/>
            <person name="Onwere C.G."/>
            <person name="Orozco G."/>
            <person name="Parra A."/>
            <person name="Patel S."/>
            <person name="Patil S."/>
            <person name="Perez A."/>
            <person name="Perez Y."/>
            <person name="Pham C."/>
            <person name="Primus E.L."/>
            <person name="Pu L.-L."/>
            <person name="Puazo M."/>
            <person name="Qin X."/>
            <person name="Quiroz J.B."/>
            <person name="Reese J."/>
            <person name="Richards S."/>
            <person name="Rives C.M."/>
            <person name="Robberts R."/>
            <person name="Ruiz S.J."/>
            <person name="Ruiz M.J."/>
            <person name="Santibanez J."/>
            <person name="Schneider B.W."/>
            <person name="Sisson I."/>
            <person name="Smith M."/>
            <person name="Sodergren E."/>
            <person name="Song X.-Z."/>
            <person name="Song B.B."/>
            <person name="Summersgill H."/>
            <person name="Thelus R."/>
            <person name="Thornton R.D."/>
            <person name="Trejos Z.Y."/>
            <person name="Usmani K."/>
            <person name="Vattathil S."/>
            <person name="Villasana D."/>
            <person name="Walker D.L."/>
            <person name="Wang S."/>
            <person name="Wang K."/>
            <person name="White C.S."/>
            <person name="Williams A.C."/>
            <person name="Williamson J."/>
            <person name="Wilson K."/>
            <person name="Woghiren I.O."/>
            <person name="Woodworth J.R."/>
            <person name="Worley K.C."/>
            <person name="Wright R.A."/>
            <person name="Wu W."/>
            <person name="Young L."/>
            <person name="Zhang L."/>
            <person name="Zhang J."/>
            <person name="Zhu Y."/>
            <person name="Muzny D.M."/>
            <person name="Weinstock G."/>
            <person name="Gibbs R.A."/>
        </authorList>
    </citation>
    <scope>NUCLEOTIDE SEQUENCE [LARGE SCALE GENOMIC DNA]</scope>
    <source>
        <strain evidence="6">LSR1</strain>
    </source>
</reference>
<feature type="domain" description="MADF" evidence="3">
    <location>
        <begin position="11"/>
        <end position="99"/>
    </location>
</feature>
<dbReference type="EnsemblMetazoa" id="XM_008188702.3">
    <property type="protein sequence ID" value="XP_008186924.1"/>
    <property type="gene ID" value="LOC100573031"/>
</dbReference>
<dbReference type="GO" id="GO:0005634">
    <property type="term" value="C:nucleus"/>
    <property type="evidence" value="ECO:0007669"/>
    <property type="project" value="UniProtKB-SubCell"/>
</dbReference>
<dbReference type="InterPro" id="IPR004210">
    <property type="entry name" value="BESS_motif"/>
</dbReference>
<dbReference type="InterPro" id="IPR039353">
    <property type="entry name" value="TF_Adf1"/>
</dbReference>
<dbReference type="PANTHER" id="PTHR12243:SF69">
    <property type="entry name" value="SI:CH73-59F11.3"/>
    <property type="match status" value="1"/>
</dbReference>
<dbReference type="PROSITE" id="PS51029">
    <property type="entry name" value="MADF"/>
    <property type="match status" value="1"/>
</dbReference>
<reference evidence="5" key="2">
    <citation type="submission" date="2022-06" db="UniProtKB">
        <authorList>
            <consortium name="EnsemblMetazoa"/>
        </authorList>
    </citation>
    <scope>IDENTIFICATION</scope>
</reference>
<accession>A0A8R2FBD1</accession>
<dbReference type="Proteomes" id="UP000007819">
    <property type="component" value="Chromosome A1"/>
</dbReference>
<dbReference type="OrthoDB" id="6159213at2759"/>
<evidence type="ECO:0000313" key="5">
    <source>
        <dbReference type="EnsemblMetazoa" id="XP_008186924.1"/>
    </source>
</evidence>
<feature type="domain" description="BESS" evidence="4">
    <location>
        <begin position="160"/>
        <end position="199"/>
    </location>
</feature>
<proteinExistence type="predicted"/>
<dbReference type="AlphaFoldDB" id="A0A8R2FBD1"/>
<dbReference type="Pfam" id="PF02944">
    <property type="entry name" value="BESS"/>
    <property type="match status" value="1"/>
</dbReference>
<dbReference type="Pfam" id="PF10545">
    <property type="entry name" value="MADF_DNA_bdg"/>
    <property type="match status" value="1"/>
</dbReference>
<dbReference type="RefSeq" id="XP_008186924.1">
    <property type="nucleotide sequence ID" value="XM_008188702.2"/>
</dbReference>
<dbReference type="GO" id="GO:0005667">
    <property type="term" value="C:transcription regulator complex"/>
    <property type="evidence" value="ECO:0007669"/>
    <property type="project" value="TreeGrafter"/>
</dbReference>
<keyword evidence="1" id="KW-0539">Nucleus</keyword>
<dbReference type="GO" id="GO:0003677">
    <property type="term" value="F:DNA binding"/>
    <property type="evidence" value="ECO:0007669"/>
    <property type="project" value="InterPro"/>
</dbReference>
<keyword evidence="6" id="KW-1185">Reference proteome</keyword>
<evidence type="ECO:0000256" key="2">
    <source>
        <dbReference type="SAM" id="MobiDB-lite"/>
    </source>
</evidence>
<feature type="region of interest" description="Disordered" evidence="2">
    <location>
        <begin position="206"/>
        <end position="247"/>
    </location>
</feature>